<dbReference type="PROSITE" id="PS50297">
    <property type="entry name" value="ANK_REP_REGION"/>
    <property type="match status" value="3"/>
</dbReference>
<dbReference type="RefSeq" id="XP_036357758.1">
    <property type="nucleotide sequence ID" value="XM_036501865.1"/>
</dbReference>
<evidence type="ECO:0000259" key="9">
    <source>
        <dbReference type="Pfam" id="PF00520"/>
    </source>
</evidence>
<dbReference type="PANTHER" id="PTHR24198:SF165">
    <property type="entry name" value="ANKYRIN REPEAT-CONTAINING PROTEIN-RELATED"/>
    <property type="match status" value="1"/>
</dbReference>
<sequence length="1151" mass="133206">MSGDQAFEPDEMFPVVSNIDELEDRIVIGNIPQRVPEAYNFEQFKGIDWSEQSATSSDELRRIVRDDSVELLKEYLENKSDSLKQRALQYAMEDNQIETIKCLIEYLDEYILLKKYDLVRNEGIIEKSLLQYITESNDKDMAKCFLDKFPKEKRPEIILQEILMNIPGKSFRTATCYHLAAYLGFSELTNFYKSQGITVDSKTLMEETALMWATRGDQKLLIQELIRMGACPFLKNVNGCTALRWAVRYGYIECVNILLGHFTNEHKSDLISSLNLASAFGYSQIVESIIASSLIDVNTPDCYQQYPIHYAANKGNEDVLQLLIQNKADLNVTNAKGDTALFLAIQNDQMHIVRMLIEFGCEVYLKNMEGKDIWSFALLKRDKACFQGLIHIITEKIINGSTELEMLFNTRSPVFEIAKNGDLSGLEILEERKLDMKIKDEDGNTILHIAAQGKHHAIVDRFKDPNFLNEQNNNEETALHLAVSTGSFETINAFLKLGAKANIKNCNGETILHIAAKSKNTSAEVMRLLVNYVMNRHSWDNLNDTDKEGRNALHVAALYSSPGVIWECRILNCNTSDINGDTPYHLAIRAKQPEIFQKMLDIYEFKMNKADLNKRNNEGETVVFKAIENSFLCCFERLLQHNIDLTLKYKEKENTVLHHLVKICIKNSECLEFFDVLHDHFTSKNNLKFSSKDFRKLIFEVKNKKQLCVFSLAFIKCAKDIIEKLMTLKYVTQFDIGERKYFDVTQILLNHDMYFKSIKRNSDTSMPSNSAFEIFLNMETKPALGELFTILPLKHIAEVYEKMNHDLCIVAMAVHFSHMILLTYTANCLVKYRIDEAENINLNPIIICSLCEPVVILIFCLISSFRSTCNYLGYQGRDEEPEEDDKNHHQNNMICSSADKNSFRYKLKKLRKYVKKKFALTTIMSIYSVLSIAWIIQLWTNDPDYYFCLGVVLCYGWLLGITFIRGFKPLHYFWRVLSEMIERDILRFFGMYACVLLAFSLLFHIWLNGSGKIKDDSPWLTIFALFNLLLGMEEIFEYNLKDALNEVSLLTDLYKVLYCLYFITGVIIFINLLTAMLNDTYSVIKSRNELNWQIDSIKQAIRVEKILPCVRSFFYTRKIKRMKCLDNEDDSIKYYAILSFNKNKNKQSKMK</sequence>
<dbReference type="SUPFAM" id="SSF48403">
    <property type="entry name" value="Ankyrin repeat"/>
    <property type="match status" value="2"/>
</dbReference>
<dbReference type="Pfam" id="PF12796">
    <property type="entry name" value="Ank_2"/>
    <property type="match status" value="3"/>
</dbReference>
<evidence type="ECO:0000313" key="11">
    <source>
        <dbReference type="RefSeq" id="XP_036357758.1"/>
    </source>
</evidence>
<keyword evidence="10" id="KW-1185">Reference proteome</keyword>
<keyword evidence="2 8" id="KW-0812">Transmembrane</keyword>
<evidence type="ECO:0000256" key="8">
    <source>
        <dbReference type="SAM" id="Phobius"/>
    </source>
</evidence>
<dbReference type="Proteomes" id="UP000515154">
    <property type="component" value="Linkage group LG4"/>
</dbReference>
<dbReference type="AlphaFoldDB" id="A0A7E6ER12"/>
<dbReference type="GO" id="GO:0005216">
    <property type="term" value="F:monoatomic ion channel activity"/>
    <property type="evidence" value="ECO:0007669"/>
    <property type="project" value="InterPro"/>
</dbReference>
<feature type="transmembrane region" description="Helical" evidence="8">
    <location>
        <begin position="945"/>
        <end position="964"/>
    </location>
</feature>
<dbReference type="KEGG" id="osn:115210253"/>
<dbReference type="PANTHER" id="PTHR24198">
    <property type="entry name" value="ANKYRIN REPEAT AND PROTEIN KINASE DOMAIN-CONTAINING PROTEIN"/>
    <property type="match status" value="1"/>
</dbReference>
<keyword evidence="6 8" id="KW-0472">Membrane</keyword>
<evidence type="ECO:0000256" key="5">
    <source>
        <dbReference type="ARBA" id="ARBA00023043"/>
    </source>
</evidence>
<organism evidence="10 11">
    <name type="scientific">Octopus sinensis</name>
    <name type="common">East Asian common octopus</name>
    <dbReference type="NCBI Taxonomy" id="2607531"/>
    <lineage>
        <taxon>Eukaryota</taxon>
        <taxon>Metazoa</taxon>
        <taxon>Spiralia</taxon>
        <taxon>Lophotrochozoa</taxon>
        <taxon>Mollusca</taxon>
        <taxon>Cephalopoda</taxon>
        <taxon>Coleoidea</taxon>
        <taxon>Octopodiformes</taxon>
        <taxon>Octopoda</taxon>
        <taxon>Incirrata</taxon>
        <taxon>Octopodidae</taxon>
        <taxon>Octopus</taxon>
    </lineage>
</organism>
<feature type="transmembrane region" description="Helical" evidence="8">
    <location>
        <begin position="1056"/>
        <end position="1077"/>
    </location>
</feature>
<dbReference type="SMART" id="SM00248">
    <property type="entry name" value="ANK"/>
    <property type="match status" value="14"/>
</dbReference>
<proteinExistence type="predicted"/>
<feature type="repeat" description="ANK" evidence="7">
    <location>
        <begin position="507"/>
        <end position="541"/>
    </location>
</feature>
<evidence type="ECO:0000256" key="4">
    <source>
        <dbReference type="ARBA" id="ARBA00022989"/>
    </source>
</evidence>
<evidence type="ECO:0000256" key="7">
    <source>
        <dbReference type="PROSITE-ProRule" id="PRU00023"/>
    </source>
</evidence>
<feature type="repeat" description="ANK" evidence="7">
    <location>
        <begin position="474"/>
        <end position="506"/>
    </location>
</feature>
<protein>
    <submittedName>
        <fullName evidence="11">Uncharacterized protein LOC115210253</fullName>
    </submittedName>
</protein>
<dbReference type="InterPro" id="IPR005821">
    <property type="entry name" value="Ion_trans_dom"/>
</dbReference>
<feature type="repeat" description="ANK" evidence="7">
    <location>
        <begin position="303"/>
        <end position="335"/>
    </location>
</feature>
<evidence type="ECO:0000256" key="6">
    <source>
        <dbReference type="ARBA" id="ARBA00023136"/>
    </source>
</evidence>
<keyword evidence="4 8" id="KW-1133">Transmembrane helix</keyword>
<name>A0A7E6ER12_9MOLL</name>
<dbReference type="Gene3D" id="1.25.40.20">
    <property type="entry name" value="Ankyrin repeat-containing domain"/>
    <property type="match status" value="4"/>
</dbReference>
<keyword evidence="3" id="KW-0677">Repeat</keyword>
<dbReference type="Pfam" id="PF00520">
    <property type="entry name" value="Ion_trans"/>
    <property type="match status" value="1"/>
</dbReference>
<dbReference type="PROSITE" id="PS50088">
    <property type="entry name" value="ANK_REPEAT"/>
    <property type="match status" value="4"/>
</dbReference>
<feature type="transmembrane region" description="Helical" evidence="8">
    <location>
        <begin position="985"/>
        <end position="1007"/>
    </location>
</feature>
<keyword evidence="5 7" id="KW-0040">ANK repeat</keyword>
<gene>
    <name evidence="11" type="primary">LOC115210253</name>
</gene>
<dbReference type="InterPro" id="IPR036770">
    <property type="entry name" value="Ankyrin_rpt-contain_sf"/>
</dbReference>
<feature type="domain" description="Ion transport" evidence="9">
    <location>
        <begin position="910"/>
        <end position="1088"/>
    </location>
</feature>
<evidence type="ECO:0000256" key="1">
    <source>
        <dbReference type="ARBA" id="ARBA00004141"/>
    </source>
</evidence>
<comment type="subcellular location">
    <subcellularLocation>
        <location evidence="1">Membrane</location>
        <topology evidence="1">Multi-pass membrane protein</topology>
    </subcellularLocation>
</comment>
<feature type="transmembrane region" description="Helical" evidence="8">
    <location>
        <begin position="842"/>
        <end position="862"/>
    </location>
</feature>
<dbReference type="InterPro" id="IPR002110">
    <property type="entry name" value="Ankyrin_rpt"/>
</dbReference>
<reference evidence="11" key="1">
    <citation type="submission" date="2025-08" db="UniProtKB">
        <authorList>
            <consortium name="RefSeq"/>
        </authorList>
    </citation>
    <scope>IDENTIFICATION</scope>
</reference>
<dbReference type="GO" id="GO:0016020">
    <property type="term" value="C:membrane"/>
    <property type="evidence" value="ECO:0007669"/>
    <property type="project" value="UniProtKB-SubCell"/>
</dbReference>
<evidence type="ECO:0000256" key="2">
    <source>
        <dbReference type="ARBA" id="ARBA00022692"/>
    </source>
</evidence>
<feature type="transmembrane region" description="Helical" evidence="8">
    <location>
        <begin position="918"/>
        <end position="939"/>
    </location>
</feature>
<accession>A0A7E6ER12</accession>
<feature type="repeat" description="ANK" evidence="7">
    <location>
        <begin position="336"/>
        <end position="368"/>
    </location>
</feature>
<evidence type="ECO:0000313" key="10">
    <source>
        <dbReference type="Proteomes" id="UP000515154"/>
    </source>
</evidence>
<evidence type="ECO:0000256" key="3">
    <source>
        <dbReference type="ARBA" id="ARBA00022737"/>
    </source>
</evidence>